<dbReference type="AlphaFoldDB" id="A0A7X0LK82"/>
<comment type="caution">
    <text evidence="2">The sequence shown here is derived from an EMBL/GenBank/DDBJ whole genome shotgun (WGS) entry which is preliminary data.</text>
</comment>
<keyword evidence="1" id="KW-1133">Transmembrane helix</keyword>
<feature type="transmembrane region" description="Helical" evidence="1">
    <location>
        <begin position="46"/>
        <end position="67"/>
    </location>
</feature>
<dbReference type="EMBL" id="JACHGY010000001">
    <property type="protein sequence ID" value="MBB6429647.1"/>
    <property type="molecule type" value="Genomic_DNA"/>
</dbReference>
<evidence type="ECO:0000256" key="1">
    <source>
        <dbReference type="SAM" id="Phobius"/>
    </source>
</evidence>
<keyword evidence="1" id="KW-0472">Membrane</keyword>
<sequence>MEQALSKTRVRVANNQFVHTDKTGNVVACFELMDLEEITVEKKRDYVLVIAFVSLGIAAAVLCKLYIPIDWLSWLLTVVFGVCVILVILGGESRDLVVQTSAGTTRIPVNDDFEQAESFAHSLTHAARRCRFENGISATLSNDCE</sequence>
<keyword evidence="1" id="KW-0812">Transmembrane</keyword>
<proteinExistence type="predicted"/>
<evidence type="ECO:0000313" key="2">
    <source>
        <dbReference type="EMBL" id="MBB6429647.1"/>
    </source>
</evidence>
<keyword evidence="3" id="KW-1185">Reference proteome</keyword>
<organism evidence="2 3">
    <name type="scientific">Algisphaera agarilytica</name>
    <dbReference type="NCBI Taxonomy" id="1385975"/>
    <lineage>
        <taxon>Bacteria</taxon>
        <taxon>Pseudomonadati</taxon>
        <taxon>Planctomycetota</taxon>
        <taxon>Phycisphaerae</taxon>
        <taxon>Phycisphaerales</taxon>
        <taxon>Phycisphaeraceae</taxon>
        <taxon>Algisphaera</taxon>
    </lineage>
</organism>
<name>A0A7X0LK82_9BACT</name>
<dbReference type="Proteomes" id="UP000541810">
    <property type="component" value="Unassembled WGS sequence"/>
</dbReference>
<evidence type="ECO:0000313" key="3">
    <source>
        <dbReference type="Proteomes" id="UP000541810"/>
    </source>
</evidence>
<accession>A0A7X0LK82</accession>
<feature type="transmembrane region" description="Helical" evidence="1">
    <location>
        <begin position="73"/>
        <end position="91"/>
    </location>
</feature>
<gene>
    <name evidence="2" type="ORF">HNQ40_001453</name>
</gene>
<dbReference type="RefSeq" id="WP_184677218.1">
    <property type="nucleotide sequence ID" value="NZ_JACHGY010000001.1"/>
</dbReference>
<protein>
    <submittedName>
        <fullName evidence="2">Uncharacterized protein</fullName>
    </submittedName>
</protein>
<reference evidence="2 3" key="1">
    <citation type="submission" date="2020-08" db="EMBL/GenBank/DDBJ databases">
        <title>Genomic Encyclopedia of Type Strains, Phase IV (KMG-IV): sequencing the most valuable type-strain genomes for metagenomic binning, comparative biology and taxonomic classification.</title>
        <authorList>
            <person name="Goeker M."/>
        </authorList>
    </citation>
    <scope>NUCLEOTIDE SEQUENCE [LARGE SCALE GENOMIC DNA]</scope>
    <source>
        <strain evidence="2 3">DSM 103725</strain>
    </source>
</reference>